<dbReference type="SUPFAM" id="SSF81383">
    <property type="entry name" value="F-box domain"/>
    <property type="match status" value="1"/>
</dbReference>
<dbReference type="InterPro" id="IPR001810">
    <property type="entry name" value="F-box_dom"/>
</dbReference>
<dbReference type="PANTHER" id="PTHR31111:SF138">
    <property type="entry name" value="F-BOX ASSOCIATED DOMAIN-CONTAINING PROTEIN"/>
    <property type="match status" value="1"/>
</dbReference>
<dbReference type="InterPro" id="IPR036047">
    <property type="entry name" value="F-box-like_dom_sf"/>
</dbReference>
<dbReference type="Proteomes" id="UP001161247">
    <property type="component" value="Chromosome 3"/>
</dbReference>
<dbReference type="InterPro" id="IPR013187">
    <property type="entry name" value="F-box-assoc_dom_typ3"/>
</dbReference>
<feature type="domain" description="F-box" evidence="1">
    <location>
        <begin position="15"/>
        <end position="51"/>
    </location>
</feature>
<dbReference type="Gene3D" id="1.20.1280.50">
    <property type="match status" value="1"/>
</dbReference>
<evidence type="ECO:0000313" key="3">
    <source>
        <dbReference type="EMBL" id="CAI9098620.1"/>
    </source>
</evidence>
<evidence type="ECO:0000259" key="1">
    <source>
        <dbReference type="Pfam" id="PF00646"/>
    </source>
</evidence>
<sequence length="404" mass="46345">MWKSKSSRVDESWTLPVDLIWEILKLIPVKTLLRCKCVCKLWLSITRDPLFISSYGGGFKGLLVTRSHHDIYQNHDFFYMNLSPEGHHNNEDVGVSSHISEFHTLNLGQPMKSKAPVNGLVCFYHGKNSCIYNIATRETMYLPVSNCDLDICDYHLGYDPFNRVYKVLKTCTLNGGRGDCPRPRHKHILNCEILTIGVDSSWRSIDPAPWELSSSAYCGNGGLYWDSNFSRSIGVSQFICFDLVQENFKFITKPRMIGTFRWLFGPKPAVERCSNVFYNNHEGDHPMGPWIDNELRSYKRATNFFEDIHNLSSWTEHNIRVPEGKAVTTLPNGDVIFLKSYPSNWKFPMPFYVYERTSRELKKRFIADCPSSSIAQECLLNLTEPVVALYYEENITPLGCLGSS</sequence>
<dbReference type="NCBIfam" id="TIGR01640">
    <property type="entry name" value="F_box_assoc_1"/>
    <property type="match status" value="1"/>
</dbReference>
<dbReference type="CDD" id="cd22157">
    <property type="entry name" value="F-box_AtFBW1-like"/>
    <property type="match status" value="1"/>
</dbReference>
<protein>
    <submittedName>
        <fullName evidence="3">OLC1v1035299C1</fullName>
    </submittedName>
</protein>
<organism evidence="3 4">
    <name type="scientific">Oldenlandia corymbosa var. corymbosa</name>
    <dbReference type="NCBI Taxonomy" id="529605"/>
    <lineage>
        <taxon>Eukaryota</taxon>
        <taxon>Viridiplantae</taxon>
        <taxon>Streptophyta</taxon>
        <taxon>Embryophyta</taxon>
        <taxon>Tracheophyta</taxon>
        <taxon>Spermatophyta</taxon>
        <taxon>Magnoliopsida</taxon>
        <taxon>eudicotyledons</taxon>
        <taxon>Gunneridae</taxon>
        <taxon>Pentapetalae</taxon>
        <taxon>asterids</taxon>
        <taxon>lamiids</taxon>
        <taxon>Gentianales</taxon>
        <taxon>Rubiaceae</taxon>
        <taxon>Rubioideae</taxon>
        <taxon>Spermacoceae</taxon>
        <taxon>Hedyotis-Oldenlandia complex</taxon>
        <taxon>Oldenlandia</taxon>
    </lineage>
</organism>
<feature type="domain" description="F-box associated beta-propeller type 3" evidence="2">
    <location>
        <begin position="75"/>
        <end position="256"/>
    </location>
</feature>
<dbReference type="Pfam" id="PF00646">
    <property type="entry name" value="F-box"/>
    <property type="match status" value="1"/>
</dbReference>
<dbReference type="Pfam" id="PF08268">
    <property type="entry name" value="FBA_3"/>
    <property type="match status" value="1"/>
</dbReference>
<dbReference type="PANTHER" id="PTHR31111">
    <property type="entry name" value="BNAA05G37150D PROTEIN-RELATED"/>
    <property type="match status" value="1"/>
</dbReference>
<accession>A0AAV1CSQ5</accession>
<keyword evidence="4" id="KW-1185">Reference proteome</keyword>
<dbReference type="InterPro" id="IPR017451">
    <property type="entry name" value="F-box-assoc_interact_dom"/>
</dbReference>
<gene>
    <name evidence="3" type="ORF">OLC1_LOCUS8785</name>
</gene>
<reference evidence="3" key="1">
    <citation type="submission" date="2023-03" db="EMBL/GenBank/DDBJ databases">
        <authorList>
            <person name="Julca I."/>
        </authorList>
    </citation>
    <scope>NUCLEOTIDE SEQUENCE</scope>
</reference>
<dbReference type="AlphaFoldDB" id="A0AAV1CSQ5"/>
<dbReference type="EMBL" id="OX459120">
    <property type="protein sequence ID" value="CAI9098620.1"/>
    <property type="molecule type" value="Genomic_DNA"/>
</dbReference>
<name>A0AAV1CSQ5_OLDCO</name>
<evidence type="ECO:0000259" key="2">
    <source>
        <dbReference type="Pfam" id="PF08268"/>
    </source>
</evidence>
<proteinExistence type="predicted"/>
<evidence type="ECO:0000313" key="4">
    <source>
        <dbReference type="Proteomes" id="UP001161247"/>
    </source>
</evidence>